<protein>
    <submittedName>
        <fullName evidence="1">Uncharacterized protein</fullName>
    </submittedName>
</protein>
<name>A0A2P1N5F1_9CAUD</name>
<gene>
    <name evidence="1" type="primary">23</name>
    <name evidence="1" type="ORF">PBI_HAIL2PITT_23</name>
</gene>
<proteinExistence type="predicted"/>
<evidence type="ECO:0000313" key="2">
    <source>
        <dbReference type="Proteomes" id="UP000240796"/>
    </source>
</evidence>
<accession>A0A2P1N5F1</accession>
<dbReference type="EMBL" id="MH025889">
    <property type="protein sequence ID" value="AVP43208.1"/>
    <property type="molecule type" value="Genomic_DNA"/>
</dbReference>
<reference evidence="1 2" key="1">
    <citation type="submission" date="2018-03" db="EMBL/GenBank/DDBJ databases">
        <authorList>
            <person name="Fornelos N.I."/>
            <person name="Zack K.M."/>
            <person name="Garlena R.A."/>
            <person name="Russell D.A."/>
            <person name="Pope W.H."/>
            <person name="Jacobs-Sera D."/>
            <person name="Hatfull G.F."/>
        </authorList>
    </citation>
    <scope>NUCLEOTIDE SEQUENCE [LARGE SCALE GENOMIC DNA]</scope>
</reference>
<dbReference type="Proteomes" id="UP000240796">
    <property type="component" value="Segment"/>
</dbReference>
<evidence type="ECO:0000313" key="1">
    <source>
        <dbReference type="EMBL" id="AVP43208.1"/>
    </source>
</evidence>
<organism evidence="1 2">
    <name type="scientific">Gordonia phage Hail2Pitt</name>
    <dbReference type="NCBI Taxonomy" id="2126785"/>
    <lineage>
        <taxon>Viruses</taxon>
        <taxon>Duplodnaviria</taxon>
        <taxon>Heunggongvirae</taxon>
        <taxon>Uroviricota</taxon>
        <taxon>Caudoviricetes</taxon>
        <taxon>Woesvirus</taxon>
        <taxon>Woesvirus woes</taxon>
    </lineage>
</organism>
<sequence length="46" mass="5045">MGLDQRGDGDADTTRAVLAGTALVVYSNAYLHGHTRPIQMDLEVWE</sequence>